<dbReference type="EMBL" id="ANJA01000143">
    <property type="protein sequence ID" value="ETO85735.1"/>
    <property type="molecule type" value="Genomic_DNA"/>
</dbReference>
<comment type="caution">
    <text evidence="2">The sequence shown here is derived from an EMBL/GenBank/DDBJ whole genome shotgun (WGS) entry which is preliminary data.</text>
</comment>
<reference evidence="2 3" key="1">
    <citation type="submission" date="2013-11" db="EMBL/GenBank/DDBJ databases">
        <title>The Genome Sequence of Phytophthora parasitica P1976.</title>
        <authorList>
            <consortium name="The Broad Institute Genomics Platform"/>
            <person name="Russ C."/>
            <person name="Tyler B."/>
            <person name="Panabieres F."/>
            <person name="Shan W."/>
            <person name="Tripathy S."/>
            <person name="Grunwald N."/>
            <person name="Machado M."/>
            <person name="Johnson C.S."/>
            <person name="Walker B."/>
            <person name="Young S."/>
            <person name="Zeng Q."/>
            <person name="Gargeya S."/>
            <person name="Fitzgerald M."/>
            <person name="Haas B."/>
            <person name="Abouelleil A."/>
            <person name="Allen A.W."/>
            <person name="Alvarado L."/>
            <person name="Arachchi H.M."/>
            <person name="Berlin A.M."/>
            <person name="Chapman S.B."/>
            <person name="Gainer-Dewar J."/>
            <person name="Goldberg J."/>
            <person name="Griggs A."/>
            <person name="Gujja S."/>
            <person name="Hansen M."/>
            <person name="Howarth C."/>
            <person name="Imamovic A."/>
            <person name="Ireland A."/>
            <person name="Larimer J."/>
            <person name="McCowan C."/>
            <person name="Murphy C."/>
            <person name="Pearson M."/>
            <person name="Poon T.W."/>
            <person name="Priest M."/>
            <person name="Roberts A."/>
            <person name="Saif S."/>
            <person name="Shea T."/>
            <person name="Sisk P."/>
            <person name="Sykes S."/>
            <person name="Wortman J."/>
            <person name="Nusbaum C."/>
            <person name="Birren B."/>
        </authorList>
    </citation>
    <scope>NUCLEOTIDE SEQUENCE [LARGE SCALE GENOMIC DNA]</scope>
    <source>
        <strain evidence="2 3">P1976</strain>
    </source>
</reference>
<proteinExistence type="predicted"/>
<accession>A0A081B3M4</accession>
<evidence type="ECO:0000313" key="2">
    <source>
        <dbReference type="EMBL" id="ETO85735.1"/>
    </source>
</evidence>
<evidence type="ECO:0000256" key="1">
    <source>
        <dbReference type="SAM" id="MobiDB-lite"/>
    </source>
</evidence>
<organism evidence="2 3">
    <name type="scientific">Phytophthora nicotianae P1976</name>
    <dbReference type="NCBI Taxonomy" id="1317066"/>
    <lineage>
        <taxon>Eukaryota</taxon>
        <taxon>Sar</taxon>
        <taxon>Stramenopiles</taxon>
        <taxon>Oomycota</taxon>
        <taxon>Peronosporomycetes</taxon>
        <taxon>Peronosporales</taxon>
        <taxon>Peronosporaceae</taxon>
        <taxon>Phytophthora</taxon>
    </lineage>
</organism>
<dbReference type="Proteomes" id="UP000028582">
    <property type="component" value="Unassembled WGS sequence"/>
</dbReference>
<gene>
    <name evidence="2" type="ORF">F444_00636</name>
</gene>
<dbReference type="OrthoDB" id="118249at2759"/>
<feature type="region of interest" description="Disordered" evidence="1">
    <location>
        <begin position="28"/>
        <end position="100"/>
    </location>
</feature>
<sequence>MNAHTRFALAVNTHGNLKFLHDKTQASKDNNAHKTDNQAAEVTVAMKQRRDSKFSRKMKSLFPGKKTKAEPASEEDEAERKRSTMAQLVGSHAFVQLGRR</sequence>
<evidence type="ECO:0000313" key="3">
    <source>
        <dbReference type="Proteomes" id="UP000028582"/>
    </source>
</evidence>
<dbReference type="AlphaFoldDB" id="A0A081B3M4"/>
<name>A0A081B3M4_PHYNI</name>
<protein>
    <submittedName>
        <fullName evidence="2">Uncharacterized protein</fullName>
    </submittedName>
</protein>